<keyword evidence="3" id="KW-1185">Reference proteome</keyword>
<accession>A0AAE0K077</accession>
<keyword evidence="1" id="KW-0472">Membrane</keyword>
<evidence type="ECO:0000256" key="1">
    <source>
        <dbReference type="SAM" id="Phobius"/>
    </source>
</evidence>
<name>A0AAE0K077_9PEZI</name>
<keyword evidence="1" id="KW-0812">Transmembrane</keyword>
<dbReference type="EMBL" id="JAULSW010000011">
    <property type="protein sequence ID" value="KAK3367614.1"/>
    <property type="molecule type" value="Genomic_DNA"/>
</dbReference>
<reference evidence="2" key="2">
    <citation type="submission" date="2023-06" db="EMBL/GenBank/DDBJ databases">
        <authorList>
            <consortium name="Lawrence Berkeley National Laboratory"/>
            <person name="Haridas S."/>
            <person name="Hensen N."/>
            <person name="Bonometti L."/>
            <person name="Westerberg I."/>
            <person name="Brannstrom I.O."/>
            <person name="Guillou S."/>
            <person name="Cros-Aarteil S."/>
            <person name="Calhoun S."/>
            <person name="Kuo A."/>
            <person name="Mondo S."/>
            <person name="Pangilinan J."/>
            <person name="Riley R."/>
            <person name="LaButti K."/>
            <person name="Andreopoulos B."/>
            <person name="Lipzen A."/>
            <person name="Chen C."/>
            <person name="Yanf M."/>
            <person name="Daum C."/>
            <person name="Ng V."/>
            <person name="Clum A."/>
            <person name="Steindorff A."/>
            <person name="Ohm R."/>
            <person name="Martin F."/>
            <person name="Silar P."/>
            <person name="Natvig D."/>
            <person name="Lalanne C."/>
            <person name="Gautier V."/>
            <person name="Ament-velasquez S.L."/>
            <person name="Kruys A."/>
            <person name="Hutchinson M.I."/>
            <person name="Powell A.J."/>
            <person name="Barry K."/>
            <person name="Miller A.N."/>
            <person name="Grigoriev I.V."/>
            <person name="Debuchy R."/>
            <person name="Gladieux P."/>
            <person name="Thoren M.H."/>
            <person name="Johannesson H."/>
        </authorList>
    </citation>
    <scope>NUCLEOTIDE SEQUENCE</scope>
    <source>
        <strain evidence="2">CBS 232.78</strain>
    </source>
</reference>
<feature type="transmembrane region" description="Helical" evidence="1">
    <location>
        <begin position="72"/>
        <end position="93"/>
    </location>
</feature>
<comment type="caution">
    <text evidence="2">The sequence shown here is derived from an EMBL/GenBank/DDBJ whole genome shotgun (WGS) entry which is preliminary data.</text>
</comment>
<dbReference type="Proteomes" id="UP001285441">
    <property type="component" value="Unassembled WGS sequence"/>
</dbReference>
<sequence>MSDFRLHMLRRHHILAAEAKNSYDEEAFFFERAKRVKKINCIDDSDRFDLRWLWLMETHVQESRTSVLKKKLVADFQLGILLAIIYSLFHTYILSVLKAKDAPLGFGEESIVDDCCCW</sequence>
<proteinExistence type="predicted"/>
<keyword evidence="1" id="KW-1133">Transmembrane helix</keyword>
<evidence type="ECO:0000313" key="3">
    <source>
        <dbReference type="Proteomes" id="UP001285441"/>
    </source>
</evidence>
<reference evidence="2" key="1">
    <citation type="journal article" date="2023" name="Mol. Phylogenet. Evol.">
        <title>Genome-scale phylogeny and comparative genomics of the fungal order Sordariales.</title>
        <authorList>
            <person name="Hensen N."/>
            <person name="Bonometti L."/>
            <person name="Westerberg I."/>
            <person name="Brannstrom I.O."/>
            <person name="Guillou S."/>
            <person name="Cros-Aarteil S."/>
            <person name="Calhoun S."/>
            <person name="Haridas S."/>
            <person name="Kuo A."/>
            <person name="Mondo S."/>
            <person name="Pangilinan J."/>
            <person name="Riley R."/>
            <person name="LaButti K."/>
            <person name="Andreopoulos B."/>
            <person name="Lipzen A."/>
            <person name="Chen C."/>
            <person name="Yan M."/>
            <person name="Daum C."/>
            <person name="Ng V."/>
            <person name="Clum A."/>
            <person name="Steindorff A."/>
            <person name="Ohm R.A."/>
            <person name="Martin F."/>
            <person name="Silar P."/>
            <person name="Natvig D.O."/>
            <person name="Lalanne C."/>
            <person name="Gautier V."/>
            <person name="Ament-Velasquez S.L."/>
            <person name="Kruys A."/>
            <person name="Hutchinson M.I."/>
            <person name="Powell A.J."/>
            <person name="Barry K."/>
            <person name="Miller A.N."/>
            <person name="Grigoriev I.V."/>
            <person name="Debuchy R."/>
            <person name="Gladieux P."/>
            <person name="Hiltunen Thoren M."/>
            <person name="Johannesson H."/>
        </authorList>
    </citation>
    <scope>NUCLEOTIDE SEQUENCE</scope>
    <source>
        <strain evidence="2">CBS 232.78</strain>
    </source>
</reference>
<protein>
    <submittedName>
        <fullName evidence="2">Uncharacterized protein</fullName>
    </submittedName>
</protein>
<dbReference type="AlphaFoldDB" id="A0AAE0K077"/>
<evidence type="ECO:0000313" key="2">
    <source>
        <dbReference type="EMBL" id="KAK3367614.1"/>
    </source>
</evidence>
<organism evidence="2 3">
    <name type="scientific">Podospora didyma</name>
    <dbReference type="NCBI Taxonomy" id="330526"/>
    <lineage>
        <taxon>Eukaryota</taxon>
        <taxon>Fungi</taxon>
        <taxon>Dikarya</taxon>
        <taxon>Ascomycota</taxon>
        <taxon>Pezizomycotina</taxon>
        <taxon>Sordariomycetes</taxon>
        <taxon>Sordariomycetidae</taxon>
        <taxon>Sordariales</taxon>
        <taxon>Podosporaceae</taxon>
        <taxon>Podospora</taxon>
    </lineage>
</organism>
<gene>
    <name evidence="2" type="ORF">B0H63DRAFT_455699</name>
</gene>